<evidence type="ECO:0000313" key="3">
    <source>
        <dbReference type="Proteomes" id="UP000464787"/>
    </source>
</evidence>
<accession>A0A857J867</accession>
<dbReference type="InterPro" id="IPR020835">
    <property type="entry name" value="Catalase_sf"/>
</dbReference>
<dbReference type="KEGG" id="xyk:GT347_13845"/>
<dbReference type="Proteomes" id="UP000464787">
    <property type="component" value="Chromosome"/>
</dbReference>
<keyword evidence="3" id="KW-1185">Reference proteome</keyword>
<evidence type="ECO:0000256" key="1">
    <source>
        <dbReference type="ARBA" id="ARBA00002974"/>
    </source>
</evidence>
<proteinExistence type="predicted"/>
<dbReference type="Gene3D" id="2.40.180.10">
    <property type="entry name" value="Catalase core domain"/>
    <property type="match status" value="1"/>
</dbReference>
<reference evidence="2 3" key="1">
    <citation type="submission" date="2020-01" db="EMBL/GenBank/DDBJ databases">
        <title>Genome sequencing of strain KACC 21265.</title>
        <authorList>
            <person name="Heo J."/>
            <person name="Kim S.-J."/>
            <person name="Kim J.-S."/>
            <person name="Hong S.-B."/>
            <person name="Kwon S.-W."/>
        </authorList>
    </citation>
    <scope>NUCLEOTIDE SEQUENCE [LARGE SCALE GENOMIC DNA]</scope>
    <source>
        <strain evidence="2 3">KACC 21265</strain>
    </source>
</reference>
<protein>
    <submittedName>
        <fullName evidence="2">Catalase</fullName>
    </submittedName>
</protein>
<dbReference type="CDD" id="cd08152">
    <property type="entry name" value="y4iL_like"/>
    <property type="match status" value="1"/>
</dbReference>
<comment type="function">
    <text evidence="1">Decomposes hydrogen peroxide into water and oxygen; serves to protect cells from the toxic effects of hydrogen peroxide.</text>
</comment>
<dbReference type="AlphaFoldDB" id="A0A857J867"/>
<evidence type="ECO:0000313" key="2">
    <source>
        <dbReference type="EMBL" id="QHI98975.1"/>
    </source>
</evidence>
<dbReference type="GO" id="GO:0020037">
    <property type="term" value="F:heme binding"/>
    <property type="evidence" value="ECO:0007669"/>
    <property type="project" value="InterPro"/>
</dbReference>
<gene>
    <name evidence="2" type="ORF">GT347_13845</name>
</gene>
<dbReference type="SUPFAM" id="SSF56634">
    <property type="entry name" value="Heme-dependent catalase-like"/>
    <property type="match status" value="1"/>
</dbReference>
<dbReference type="EMBL" id="CP047650">
    <property type="protein sequence ID" value="QHI98975.1"/>
    <property type="molecule type" value="Genomic_DNA"/>
</dbReference>
<dbReference type="RefSeq" id="WP_160552660.1">
    <property type="nucleotide sequence ID" value="NZ_CP047650.1"/>
</dbReference>
<organism evidence="2 3">
    <name type="scientific">Xylophilus rhododendri</name>
    <dbReference type="NCBI Taxonomy" id="2697032"/>
    <lineage>
        <taxon>Bacteria</taxon>
        <taxon>Pseudomonadati</taxon>
        <taxon>Pseudomonadota</taxon>
        <taxon>Betaproteobacteria</taxon>
        <taxon>Burkholderiales</taxon>
        <taxon>Xylophilus</taxon>
    </lineage>
</organism>
<dbReference type="PANTHER" id="PTHR36195:SF4">
    <property type="entry name" value="DOMAIN PROTEIN, PUTATIVE (AFU_ORTHOLOGUE AFUA_5G01990)-RELATED"/>
    <property type="match status" value="1"/>
</dbReference>
<sequence>MNTNNTPTPIPYSPAVEEPQADEAETIAELRETLLGMSKTMAEHTGHGLRSVHAKSFGLLRGTLEVLGGLPPTLAQGLFATPKAYDVIARFSTPPAEQLDDRVSLPRGVSLKVLGVDGERLPGSEGDSTQDFLMVDGPVFNAPDAKHFLRSLKLLASTTDKAEGGKRIMSVLLRGAEKVLEAVGGESPTLVSMGGHAQTHPLGETFFTQVPLRFGDYVAKLSLVPVSPALAALKDKPLEDALADDPDGLRGAVNGFFAGNDGAEWELRAQLNTDLEKMPIEDASVEWPEEQSPYVAVARLRIGRQPGWNEERSRAIDDGLAFNPWHGLAAHRPLGGVMRARKAVYPDSAAFRGKVNGCPMHEPASAQQVVPG</sequence>
<dbReference type="PANTHER" id="PTHR36195">
    <property type="entry name" value="DOMAIN PROTEIN, PUTATIVE (AFU_ORTHOLOGUE AFUA_5G01990)-RELATED-RELATED"/>
    <property type="match status" value="1"/>
</dbReference>
<name>A0A857J867_9BURK</name>